<comment type="caution">
    <text evidence="3">The sequence shown here is derived from an EMBL/GenBank/DDBJ whole genome shotgun (WGS) entry which is preliminary data.</text>
</comment>
<gene>
    <name evidence="3" type="ORF">HNR30_001984</name>
</gene>
<feature type="region of interest" description="Disordered" evidence="1">
    <location>
        <begin position="25"/>
        <end position="44"/>
    </location>
</feature>
<evidence type="ECO:0000313" key="3">
    <source>
        <dbReference type="EMBL" id="MBA2890643.1"/>
    </source>
</evidence>
<keyword evidence="2" id="KW-0732">Signal</keyword>
<dbReference type="Pfam" id="PF04314">
    <property type="entry name" value="PCuAC"/>
    <property type="match status" value="1"/>
</dbReference>
<evidence type="ECO:0000256" key="2">
    <source>
        <dbReference type="SAM" id="SignalP"/>
    </source>
</evidence>
<dbReference type="InterPro" id="IPR007410">
    <property type="entry name" value="LpqE-like"/>
</dbReference>
<sequence>MQFRHALIAAAAALSLAACGTASAPAAAPGASSSPRPSGPALSITDPWVKTAAKGMSAAFGTLTNTSGQDITVLSASTPVSPMVELHETVEDGGKSVMRAKDGGFVVPAGGTLELKPGGNHIMLMGLKEPVLPGAEVSFSLALAGGGTMEFTAVGKDFAGANETYQPGHGG</sequence>
<evidence type="ECO:0000313" key="4">
    <source>
        <dbReference type="Proteomes" id="UP000530928"/>
    </source>
</evidence>
<dbReference type="PANTHER" id="PTHR36302">
    <property type="entry name" value="BLR7088 PROTEIN"/>
    <property type="match status" value="1"/>
</dbReference>
<evidence type="ECO:0000256" key="1">
    <source>
        <dbReference type="SAM" id="MobiDB-lite"/>
    </source>
</evidence>
<feature type="compositionally biased region" description="Low complexity" evidence="1">
    <location>
        <begin position="25"/>
        <end position="41"/>
    </location>
</feature>
<dbReference type="InterPro" id="IPR036182">
    <property type="entry name" value="PCuAC_sf"/>
</dbReference>
<accession>A0A7W0CGC5</accession>
<dbReference type="RefSeq" id="WP_181609447.1">
    <property type="nucleotide sequence ID" value="NZ_BAABAM010000006.1"/>
</dbReference>
<feature type="chain" id="PRO_5039248510" description="Copper chaperone PCu(A)C" evidence="2">
    <location>
        <begin position="25"/>
        <end position="171"/>
    </location>
</feature>
<keyword evidence="4" id="KW-1185">Reference proteome</keyword>
<dbReference type="EMBL" id="JACDUR010000002">
    <property type="protein sequence ID" value="MBA2890643.1"/>
    <property type="molecule type" value="Genomic_DNA"/>
</dbReference>
<dbReference type="Proteomes" id="UP000530928">
    <property type="component" value="Unassembled WGS sequence"/>
</dbReference>
<name>A0A7W0CGC5_9ACTN</name>
<dbReference type="AlphaFoldDB" id="A0A7W0CGC5"/>
<dbReference type="SUPFAM" id="SSF110087">
    <property type="entry name" value="DR1885-like metal-binding protein"/>
    <property type="match status" value="1"/>
</dbReference>
<dbReference type="Gene3D" id="2.60.40.1890">
    <property type="entry name" value="PCu(A)C copper chaperone"/>
    <property type="match status" value="1"/>
</dbReference>
<protein>
    <recommendedName>
        <fullName evidence="5">Copper chaperone PCu(A)C</fullName>
    </recommendedName>
</protein>
<reference evidence="3 4" key="1">
    <citation type="submission" date="2020-07" db="EMBL/GenBank/DDBJ databases">
        <title>Genomic Encyclopedia of Type Strains, Phase IV (KMG-IV): sequencing the most valuable type-strain genomes for metagenomic binning, comparative biology and taxonomic classification.</title>
        <authorList>
            <person name="Goeker M."/>
        </authorList>
    </citation>
    <scope>NUCLEOTIDE SEQUENCE [LARGE SCALE GENOMIC DNA]</scope>
    <source>
        <strain evidence="3 4">DSM 45533</strain>
    </source>
</reference>
<evidence type="ECO:0008006" key="5">
    <source>
        <dbReference type="Google" id="ProtNLM"/>
    </source>
</evidence>
<feature type="signal peptide" evidence="2">
    <location>
        <begin position="1"/>
        <end position="24"/>
    </location>
</feature>
<proteinExistence type="predicted"/>
<organism evidence="3 4">
    <name type="scientific">Nonomuraea soli</name>
    <dbReference type="NCBI Taxonomy" id="1032476"/>
    <lineage>
        <taxon>Bacteria</taxon>
        <taxon>Bacillati</taxon>
        <taxon>Actinomycetota</taxon>
        <taxon>Actinomycetes</taxon>
        <taxon>Streptosporangiales</taxon>
        <taxon>Streptosporangiaceae</taxon>
        <taxon>Nonomuraea</taxon>
    </lineage>
</organism>
<dbReference type="PROSITE" id="PS51257">
    <property type="entry name" value="PROKAR_LIPOPROTEIN"/>
    <property type="match status" value="1"/>
</dbReference>
<dbReference type="InterPro" id="IPR058248">
    <property type="entry name" value="Lxx211020-like"/>
</dbReference>
<dbReference type="PANTHER" id="PTHR36302:SF1">
    <property type="entry name" value="COPPER CHAPERONE PCU(A)C"/>
    <property type="match status" value="1"/>
</dbReference>